<accession>A0ABT8YU04</accession>
<reference evidence="1" key="2">
    <citation type="submission" date="2023-07" db="EMBL/GenBank/DDBJ databases">
        <authorList>
            <person name="Shen H."/>
        </authorList>
    </citation>
    <scope>NUCLEOTIDE SEQUENCE</scope>
    <source>
        <strain evidence="1">TNR-22</strain>
    </source>
</reference>
<evidence type="ECO:0000313" key="2">
    <source>
        <dbReference type="Proteomes" id="UP001174932"/>
    </source>
</evidence>
<organism evidence="1 2">
    <name type="scientific">Rhizobium alvei</name>
    <dbReference type="NCBI Taxonomy" id="1132659"/>
    <lineage>
        <taxon>Bacteria</taxon>
        <taxon>Pseudomonadati</taxon>
        <taxon>Pseudomonadota</taxon>
        <taxon>Alphaproteobacteria</taxon>
        <taxon>Hyphomicrobiales</taxon>
        <taxon>Rhizobiaceae</taxon>
        <taxon>Rhizobium/Agrobacterium group</taxon>
        <taxon>Rhizobium</taxon>
    </lineage>
</organism>
<dbReference type="Proteomes" id="UP001174932">
    <property type="component" value="Unassembled WGS sequence"/>
</dbReference>
<sequence>MSYLYIIAHPLGWRKVGRANDPIRRLRQHQGHSGYPLVGEAIFPCDDATIAERRALSSLHSFRIMGEWFNITFDQALAAVSKATGSEAKPFPSLAISSCISAGDEYTTSAMIRRIQDRLGLATETSVYDLLSDDLKPWVDELRQRDIDRGKVPFEPDDKWIAYVKGSMKQTADTRRRNASP</sequence>
<gene>
    <name evidence="1" type="ORF">Q4481_23795</name>
</gene>
<proteinExistence type="predicted"/>
<protein>
    <submittedName>
        <fullName evidence="1">GIY-YIG nuclease family protein</fullName>
    </submittedName>
</protein>
<keyword evidence="2" id="KW-1185">Reference proteome</keyword>
<evidence type="ECO:0000313" key="1">
    <source>
        <dbReference type="EMBL" id="MDO6966990.1"/>
    </source>
</evidence>
<reference evidence="1" key="1">
    <citation type="journal article" date="2015" name="Int. J. Syst. Evol. Microbiol.">
        <title>Rhizobium alvei sp. nov., isolated from a freshwater river.</title>
        <authorList>
            <person name="Sheu S.Y."/>
            <person name="Huang H.W."/>
            <person name="Young C.C."/>
            <person name="Chen W.M."/>
        </authorList>
    </citation>
    <scope>NUCLEOTIDE SEQUENCE</scope>
    <source>
        <strain evidence="1">TNR-22</strain>
    </source>
</reference>
<dbReference type="EMBL" id="JAUOZU010000024">
    <property type="protein sequence ID" value="MDO6966990.1"/>
    <property type="molecule type" value="Genomic_DNA"/>
</dbReference>
<dbReference type="Pfam" id="PF13455">
    <property type="entry name" value="MUG113"/>
    <property type="match status" value="1"/>
</dbReference>
<name>A0ABT8YU04_9HYPH</name>
<dbReference type="RefSeq" id="WP_304378920.1">
    <property type="nucleotide sequence ID" value="NZ_JAUOZU010000024.1"/>
</dbReference>
<comment type="caution">
    <text evidence="1">The sequence shown here is derived from an EMBL/GenBank/DDBJ whole genome shotgun (WGS) entry which is preliminary data.</text>
</comment>